<gene>
    <name evidence="9" type="primary">lacF_15</name>
    <name evidence="9" type="ORF">GALL_421730</name>
</gene>
<evidence type="ECO:0000256" key="5">
    <source>
        <dbReference type="ARBA" id="ARBA00022989"/>
    </source>
</evidence>
<dbReference type="SUPFAM" id="SSF161098">
    <property type="entry name" value="MetI-like"/>
    <property type="match status" value="1"/>
</dbReference>
<comment type="subcellular location">
    <subcellularLocation>
        <location evidence="1">Cell membrane</location>
        <topology evidence="1">Multi-pass membrane protein</topology>
    </subcellularLocation>
</comment>
<proteinExistence type="predicted"/>
<feature type="transmembrane region" description="Helical" evidence="7">
    <location>
        <begin position="223"/>
        <end position="249"/>
    </location>
</feature>
<reference evidence="9" key="1">
    <citation type="submission" date="2016-10" db="EMBL/GenBank/DDBJ databases">
        <title>Sequence of Gallionella enrichment culture.</title>
        <authorList>
            <person name="Poehlein A."/>
            <person name="Muehling M."/>
            <person name="Daniel R."/>
        </authorList>
    </citation>
    <scope>NUCLEOTIDE SEQUENCE</scope>
</reference>
<dbReference type="EMBL" id="MLJW01001952">
    <property type="protein sequence ID" value="OIQ76152.1"/>
    <property type="molecule type" value="Genomic_DNA"/>
</dbReference>
<dbReference type="PROSITE" id="PS50928">
    <property type="entry name" value="ABC_TM1"/>
    <property type="match status" value="1"/>
</dbReference>
<name>A0A1J5PYY4_9ZZZZ</name>
<dbReference type="AlphaFoldDB" id="A0A1J5PYY4"/>
<sequence>MTLPMSEPTPAAHPGVCKLLREQVVAWALLAPALLLLGAFTLYPALTTVGQSLMSTPLAGRPAHFVGLAHFESMLGDPVFRRVLLNNLLYAAGSIPASVALALLMALLVNSRIPGRGLARMAYFTPTVLPLVAAANIWLFFYTPGYGLLDQGLHLLGLHGRNWLGDPSTALWAVTVVAIWKQAGFFMIFYLAALQNIPPHLIEAARIEGASTWQTFRRVTLPLLGPTTLFVLVNAVIGAFSLVDALFVLTQGGPDNASNLLLFYIYQNAFQYWDTGYAAALTVVLVGILGLVSLVQFVFIGRRTHYR</sequence>
<feature type="transmembrane region" description="Helical" evidence="7">
    <location>
        <begin position="24"/>
        <end position="46"/>
    </location>
</feature>
<dbReference type="GO" id="GO:0055085">
    <property type="term" value="P:transmembrane transport"/>
    <property type="evidence" value="ECO:0007669"/>
    <property type="project" value="InterPro"/>
</dbReference>
<evidence type="ECO:0000256" key="2">
    <source>
        <dbReference type="ARBA" id="ARBA00022448"/>
    </source>
</evidence>
<keyword evidence="5 7" id="KW-1133">Transmembrane helix</keyword>
<evidence type="ECO:0000256" key="4">
    <source>
        <dbReference type="ARBA" id="ARBA00022692"/>
    </source>
</evidence>
<protein>
    <submittedName>
        <fullName evidence="9">Lactose transport system permease protein LacF</fullName>
    </submittedName>
</protein>
<dbReference type="Pfam" id="PF00528">
    <property type="entry name" value="BPD_transp_1"/>
    <property type="match status" value="1"/>
</dbReference>
<evidence type="ECO:0000256" key="6">
    <source>
        <dbReference type="ARBA" id="ARBA00023136"/>
    </source>
</evidence>
<dbReference type="GO" id="GO:0005886">
    <property type="term" value="C:plasma membrane"/>
    <property type="evidence" value="ECO:0007669"/>
    <property type="project" value="UniProtKB-SubCell"/>
</dbReference>
<feature type="domain" description="ABC transmembrane type-1" evidence="8">
    <location>
        <begin position="84"/>
        <end position="296"/>
    </location>
</feature>
<feature type="transmembrane region" description="Helical" evidence="7">
    <location>
        <begin position="170"/>
        <end position="192"/>
    </location>
</feature>
<evidence type="ECO:0000256" key="7">
    <source>
        <dbReference type="SAM" id="Phobius"/>
    </source>
</evidence>
<keyword evidence="4 7" id="KW-0812">Transmembrane</keyword>
<feature type="transmembrane region" description="Helical" evidence="7">
    <location>
        <begin position="277"/>
        <end position="300"/>
    </location>
</feature>
<dbReference type="PANTHER" id="PTHR30193:SF37">
    <property type="entry name" value="INNER MEMBRANE ABC TRANSPORTER PERMEASE PROTEIN YCJO"/>
    <property type="match status" value="1"/>
</dbReference>
<keyword evidence="6 7" id="KW-0472">Membrane</keyword>
<evidence type="ECO:0000256" key="1">
    <source>
        <dbReference type="ARBA" id="ARBA00004651"/>
    </source>
</evidence>
<feature type="transmembrane region" description="Helical" evidence="7">
    <location>
        <begin position="88"/>
        <end position="109"/>
    </location>
</feature>
<keyword evidence="2" id="KW-0813">Transport</keyword>
<dbReference type="PANTHER" id="PTHR30193">
    <property type="entry name" value="ABC TRANSPORTER PERMEASE PROTEIN"/>
    <property type="match status" value="1"/>
</dbReference>
<evidence type="ECO:0000313" key="9">
    <source>
        <dbReference type="EMBL" id="OIQ76152.1"/>
    </source>
</evidence>
<keyword evidence="3" id="KW-1003">Cell membrane</keyword>
<dbReference type="InterPro" id="IPR051393">
    <property type="entry name" value="ABC_transporter_permease"/>
</dbReference>
<evidence type="ECO:0000259" key="8">
    <source>
        <dbReference type="PROSITE" id="PS50928"/>
    </source>
</evidence>
<feature type="transmembrane region" description="Helical" evidence="7">
    <location>
        <begin position="121"/>
        <end position="141"/>
    </location>
</feature>
<evidence type="ECO:0000256" key="3">
    <source>
        <dbReference type="ARBA" id="ARBA00022475"/>
    </source>
</evidence>
<dbReference type="CDD" id="cd06261">
    <property type="entry name" value="TM_PBP2"/>
    <property type="match status" value="1"/>
</dbReference>
<dbReference type="InterPro" id="IPR035906">
    <property type="entry name" value="MetI-like_sf"/>
</dbReference>
<organism evidence="9">
    <name type="scientific">mine drainage metagenome</name>
    <dbReference type="NCBI Taxonomy" id="410659"/>
    <lineage>
        <taxon>unclassified sequences</taxon>
        <taxon>metagenomes</taxon>
        <taxon>ecological metagenomes</taxon>
    </lineage>
</organism>
<accession>A0A1J5PYY4</accession>
<dbReference type="InterPro" id="IPR000515">
    <property type="entry name" value="MetI-like"/>
</dbReference>
<dbReference type="Gene3D" id="1.10.3720.10">
    <property type="entry name" value="MetI-like"/>
    <property type="match status" value="1"/>
</dbReference>
<comment type="caution">
    <text evidence="9">The sequence shown here is derived from an EMBL/GenBank/DDBJ whole genome shotgun (WGS) entry which is preliminary data.</text>
</comment>